<dbReference type="OrthoDB" id="9760084at2"/>
<evidence type="ECO:0000313" key="7">
    <source>
        <dbReference type="EMBL" id="ADN74444.1"/>
    </source>
</evidence>
<dbReference type="InterPro" id="IPR014395">
    <property type="entry name" value="Pen/GL7ACA/AHL_acylase"/>
</dbReference>
<name>E1SLP5_FERBD</name>
<sequence>MTRKYPLILAGILTSLTLSGCSDDKDDVAVTPPPPPVVPEPEPEPKPELVVFAPEGALEARIRRTEFGVPHITADNLESLAFGSGYAQATDHLCLLADGFIKANSERSKYFGPHKRIDYATGLPLVEDNQNLINDFGHLALGVRASAEAKFDALPDRSRAMLNGFAQGYNLYLTDLASGAIETPNLPCAGQPWVKPVEGVDLLTYLFSIAHLPGSANFFDLIFFANPGDGNEYLPVPVTPMTAATTAQYQDLTARAQRQAAQLTTPVLNERDLGSNGWGLGADVTENGKGIVLGNPHFPHTGQLRFWQSHLTIPDQMDVMGGSLVGMPGAINIGFNEHLAWTHTFSTAEHFVLYQLALAEGDRMTYLLDGEPMPITATPHQIEVNVGGGQTMVLEKTLYTTAKGPMVEAPPQAAPFTWNDNVAFFVQDANTANVDVLEHWLSMNLATDLESFQQAFRDYDGVIFNNTMYADAEGNAFYIDDSTVPHLSETAKVALTSDRVLITLKEQAGFTILPGYDSTYGFDGAVPYEEAPKLLRSDFVQNSNNSFWSTNPAAPIEGISPLYGPERGEQSLRTRMALTLMSDARGDDDKFNRDEVEAALLNNRAYLAELVLDDLLSQCEAQGTTPVVVNESLSVNVAPACAALAQWNGAQNLDSVAGALLREFGYQFNSGLLSVPFDYTDPMNTPNTLVTDGRALVALAVASENLTRNGFALDATLGSLQFVEKSLPDGSASGARFPWSGANNFEGGFNVFSYSASGGDDTLLPQHAYAPAIDVVTGAPMRSRLSTEGYHVRYGSSWMMVVGFEDDGPVARGLLSYSESNNPLSPHWNDQTRYYSENTALRPLRFTEDAIAEALLSDQTIRHQQ</sequence>
<dbReference type="Pfam" id="PF01804">
    <property type="entry name" value="Penicil_amidase"/>
    <property type="match status" value="1"/>
</dbReference>
<dbReference type="Gene3D" id="2.30.120.10">
    <property type="match status" value="1"/>
</dbReference>
<evidence type="ECO:0000313" key="8">
    <source>
        <dbReference type="Proteomes" id="UP000006683"/>
    </source>
</evidence>
<evidence type="ECO:0000256" key="5">
    <source>
        <dbReference type="PIRSR" id="PIRSR001227-1"/>
    </source>
</evidence>
<accession>E1SLP5</accession>
<protein>
    <submittedName>
        <fullName evidence="7">Peptidase S45 penicillin amidase</fullName>
    </submittedName>
</protein>
<gene>
    <name evidence="7" type="ordered locus">Fbal_0230</name>
</gene>
<keyword evidence="8" id="KW-1185">Reference proteome</keyword>
<reference evidence="7 8" key="1">
    <citation type="journal article" date="2010" name="Stand. Genomic Sci.">
        <title>Complete genome sequence of Ferrimonas balearica type strain (PAT).</title>
        <authorList>
            <person name="Nolan M."/>
            <person name="Sikorski J."/>
            <person name="Davenport K."/>
            <person name="Lucas S."/>
            <person name="Glavina Del Rio T."/>
            <person name="Tice H."/>
            <person name="Cheng J."/>
            <person name="Goodwin L."/>
            <person name="Pitluck S."/>
            <person name="Liolios K."/>
            <person name="Ivanova N."/>
            <person name="Mavromatis K."/>
            <person name="Ovchinnikova G."/>
            <person name="Pati A."/>
            <person name="Chen A."/>
            <person name="Palaniappan K."/>
            <person name="Land M."/>
            <person name="Hauser L."/>
            <person name="Chang Y."/>
            <person name="Jeffries C."/>
            <person name="Tapia R."/>
            <person name="Brettin T."/>
            <person name="Detter J."/>
            <person name="Han C."/>
            <person name="Yasawong M."/>
            <person name="Rohde M."/>
            <person name="Tindall B."/>
            <person name="Goker M."/>
            <person name="Woyke T."/>
            <person name="Bristow J."/>
            <person name="Eisen J."/>
            <person name="Markowitz V."/>
            <person name="Hugenholtz P."/>
            <person name="Kyrpides N."/>
            <person name="Klenk H."/>
            <person name="Lapidus A."/>
        </authorList>
    </citation>
    <scope>NUCLEOTIDE SEQUENCE [LARGE SCALE GENOMIC DNA]</scope>
    <source>
        <strain evidence="8">DSM 9799 / CCM 4581 / KCTC 23876 / PAT</strain>
    </source>
</reference>
<evidence type="ECO:0000256" key="4">
    <source>
        <dbReference type="ARBA" id="ARBA00023145"/>
    </source>
</evidence>
<dbReference type="PANTHER" id="PTHR34218:SF3">
    <property type="entry name" value="ACYL-HOMOSERINE LACTONE ACYLASE PVDQ"/>
    <property type="match status" value="1"/>
</dbReference>
<dbReference type="SUPFAM" id="SSF56235">
    <property type="entry name" value="N-terminal nucleophile aminohydrolases (Ntn hydrolases)"/>
    <property type="match status" value="1"/>
</dbReference>
<dbReference type="RefSeq" id="WP_013343750.1">
    <property type="nucleotide sequence ID" value="NC_014541.1"/>
</dbReference>
<keyword evidence="3" id="KW-0378">Hydrolase</keyword>
<dbReference type="GO" id="GO:0016811">
    <property type="term" value="F:hydrolase activity, acting on carbon-nitrogen (but not peptide) bonds, in linear amides"/>
    <property type="evidence" value="ECO:0007669"/>
    <property type="project" value="InterPro"/>
</dbReference>
<dbReference type="eggNOG" id="COG2366">
    <property type="taxonomic scope" value="Bacteria"/>
</dbReference>
<dbReference type="HOGENOM" id="CLU_017615_0_0_6"/>
<dbReference type="Gene3D" id="1.10.439.10">
    <property type="entry name" value="Penicillin Amidohydrolase, domain 1"/>
    <property type="match status" value="1"/>
</dbReference>
<dbReference type="PIRSF" id="PIRSF001227">
    <property type="entry name" value="Pen_acylase"/>
    <property type="match status" value="1"/>
</dbReference>
<dbReference type="InterPro" id="IPR023343">
    <property type="entry name" value="Penicillin_amidase_dom1"/>
</dbReference>
<feature type="compositionally biased region" description="Pro residues" evidence="6">
    <location>
        <begin position="31"/>
        <end position="40"/>
    </location>
</feature>
<dbReference type="STRING" id="550540.Fbal_0230"/>
<organism evidence="7 8">
    <name type="scientific">Ferrimonas balearica (strain DSM 9799 / CCM 4581 / KCTC 23876 / PAT)</name>
    <dbReference type="NCBI Taxonomy" id="550540"/>
    <lineage>
        <taxon>Bacteria</taxon>
        <taxon>Pseudomonadati</taxon>
        <taxon>Pseudomonadota</taxon>
        <taxon>Gammaproteobacteria</taxon>
        <taxon>Alteromonadales</taxon>
        <taxon>Ferrimonadaceae</taxon>
        <taxon>Ferrimonas</taxon>
    </lineage>
</organism>
<dbReference type="PROSITE" id="PS51257">
    <property type="entry name" value="PROKAR_LIPOPROTEIN"/>
    <property type="match status" value="1"/>
</dbReference>
<feature type="region of interest" description="Disordered" evidence="6">
    <location>
        <begin position="24"/>
        <end position="46"/>
    </location>
</feature>
<evidence type="ECO:0000256" key="1">
    <source>
        <dbReference type="ARBA" id="ARBA00006586"/>
    </source>
</evidence>
<dbReference type="EMBL" id="CP002209">
    <property type="protein sequence ID" value="ADN74444.1"/>
    <property type="molecule type" value="Genomic_DNA"/>
</dbReference>
<dbReference type="InterPro" id="IPR002692">
    <property type="entry name" value="S45"/>
</dbReference>
<dbReference type="Gene3D" id="3.60.20.10">
    <property type="entry name" value="Glutamine Phosphoribosylpyrophosphate, subunit 1, domain 1"/>
    <property type="match status" value="1"/>
</dbReference>
<dbReference type="CDD" id="cd01936">
    <property type="entry name" value="Ntn_CA"/>
    <property type="match status" value="1"/>
</dbReference>
<keyword evidence="4" id="KW-0865">Zymogen</keyword>
<dbReference type="Proteomes" id="UP000006683">
    <property type="component" value="Chromosome"/>
</dbReference>
<dbReference type="InterPro" id="IPR043146">
    <property type="entry name" value="Penicillin_amidase_N_B-knob"/>
</dbReference>
<dbReference type="GeneID" id="67180468"/>
<evidence type="ECO:0000256" key="3">
    <source>
        <dbReference type="ARBA" id="ARBA00022801"/>
    </source>
</evidence>
<dbReference type="InterPro" id="IPR043147">
    <property type="entry name" value="Penicillin_amidase_A-knob"/>
</dbReference>
<feature type="active site" description="Nucleophile" evidence="5">
    <location>
        <position position="275"/>
    </location>
</feature>
<evidence type="ECO:0000256" key="6">
    <source>
        <dbReference type="SAM" id="MobiDB-lite"/>
    </source>
</evidence>
<dbReference type="Gene3D" id="1.10.1400.10">
    <property type="match status" value="1"/>
</dbReference>
<dbReference type="MEROPS" id="S45.004"/>
<dbReference type="InterPro" id="IPR029055">
    <property type="entry name" value="Ntn_hydrolases_N"/>
</dbReference>
<dbReference type="GO" id="GO:0017000">
    <property type="term" value="P:antibiotic biosynthetic process"/>
    <property type="evidence" value="ECO:0007669"/>
    <property type="project" value="InterPro"/>
</dbReference>
<proteinExistence type="inferred from homology"/>
<comment type="similarity">
    <text evidence="1">Belongs to the peptidase S45 family.</text>
</comment>
<evidence type="ECO:0000256" key="2">
    <source>
        <dbReference type="ARBA" id="ARBA00022729"/>
    </source>
</evidence>
<dbReference type="AlphaFoldDB" id="E1SLP5"/>
<dbReference type="PANTHER" id="PTHR34218">
    <property type="entry name" value="PEPTIDASE S45 PENICILLIN AMIDASE"/>
    <property type="match status" value="1"/>
</dbReference>
<dbReference type="KEGG" id="fbl:Fbal_0230"/>
<keyword evidence="2" id="KW-0732">Signal</keyword>